<comment type="subcellular location">
    <subcellularLocation>
        <location evidence="1">Cell inner membrane</location>
        <topology evidence="1">Lipid-anchor</topology>
    </subcellularLocation>
</comment>
<dbReference type="AlphaFoldDB" id="A0A1A9KAW8"/>
<sequence>MKVRALRSLGALLSTALVLAACGKTEQKTAAPAPEVGVVELKAQDVLLSGDLPGRTAPYRVAEVRPQVSGIIQKRLFAEGSVVKKGQQLYQIDPALYQAAVDKAQATRDSARNLAQRYQRLLETRAISRQQFDDAQAAWKQAEAELKTARINLEYTRVLAPIGGRISRSNVTEGALVNAGQAQELASINQLDPIYVDVNQAATDMLRLRRELDSGQLSMAGPGQVQVHLSLEDGSRYPLPGVLKFSEVTVEPSTGAVTLRAVFPNPDGLLLPGMFVHGSLAEGMRRQALLVPQQGISRDLKGEATAWVVGEGDKAELRQVRVSRTLGNQWLVESGLAAGERVVTEGVQRVRPGAVLKPVAANNVAPVQTLASSHE</sequence>
<dbReference type="Pfam" id="PF25944">
    <property type="entry name" value="Beta-barrel_RND"/>
    <property type="match status" value="1"/>
</dbReference>
<protein>
    <submittedName>
        <fullName evidence="11">Efflux transporter periplasmic adaptor subunit</fullName>
    </submittedName>
</protein>
<evidence type="ECO:0000259" key="7">
    <source>
        <dbReference type="Pfam" id="PF25876"/>
    </source>
</evidence>
<feature type="domain" description="Multidrug resistance protein MdtA-like barrel-sandwich hybrid" evidence="8">
    <location>
        <begin position="60"/>
        <end position="187"/>
    </location>
</feature>
<dbReference type="NCBIfam" id="TIGR01730">
    <property type="entry name" value="RND_mfp"/>
    <property type="match status" value="1"/>
</dbReference>
<keyword evidence="4 5" id="KW-0175">Coiled coil</keyword>
<feature type="coiled-coil region" evidence="5">
    <location>
        <begin position="101"/>
        <end position="152"/>
    </location>
</feature>
<evidence type="ECO:0000259" key="9">
    <source>
        <dbReference type="Pfam" id="PF25944"/>
    </source>
</evidence>
<evidence type="ECO:0000256" key="1">
    <source>
        <dbReference type="ARBA" id="ARBA00004519"/>
    </source>
</evidence>
<dbReference type="RefSeq" id="WP_064582758.1">
    <property type="nucleotide sequence ID" value="NZ_CP015878.1"/>
</dbReference>
<dbReference type="GO" id="GO:0022857">
    <property type="term" value="F:transmembrane transporter activity"/>
    <property type="evidence" value="ECO:0007669"/>
    <property type="project" value="InterPro"/>
</dbReference>
<dbReference type="InterPro" id="IPR058627">
    <property type="entry name" value="MdtA-like_C"/>
</dbReference>
<dbReference type="Pfam" id="PF25967">
    <property type="entry name" value="RND-MFP_C"/>
    <property type="match status" value="1"/>
</dbReference>
<dbReference type="GO" id="GO:0005886">
    <property type="term" value="C:plasma membrane"/>
    <property type="evidence" value="ECO:0007669"/>
    <property type="project" value="UniProtKB-SubCell"/>
</dbReference>
<evidence type="ECO:0000256" key="6">
    <source>
        <dbReference type="SAM" id="SignalP"/>
    </source>
</evidence>
<name>A0A1A9KAW8_9PSED</name>
<proteinExistence type="inferred from homology"/>
<evidence type="ECO:0000313" key="11">
    <source>
        <dbReference type="EMBL" id="ANI14672.1"/>
    </source>
</evidence>
<dbReference type="InterPro" id="IPR006143">
    <property type="entry name" value="RND_pump_MFP"/>
</dbReference>
<dbReference type="GO" id="GO:0046677">
    <property type="term" value="P:response to antibiotic"/>
    <property type="evidence" value="ECO:0007669"/>
    <property type="project" value="TreeGrafter"/>
</dbReference>
<gene>
    <name evidence="11" type="ORF">A9C11_12050</name>
</gene>
<comment type="similarity">
    <text evidence="2">Belongs to the membrane fusion protein (MFP) (TC 8.A.1) family.</text>
</comment>
<evidence type="ECO:0000259" key="8">
    <source>
        <dbReference type="Pfam" id="PF25917"/>
    </source>
</evidence>
<feature type="domain" description="Multidrug resistance protein MdtA-like beta-barrel" evidence="9">
    <location>
        <begin position="193"/>
        <end position="282"/>
    </location>
</feature>
<feature type="domain" description="Multidrug resistance protein MdtA-like alpha-helical hairpin" evidence="7">
    <location>
        <begin position="96"/>
        <end position="156"/>
    </location>
</feature>
<dbReference type="Gene3D" id="2.40.50.100">
    <property type="match status" value="1"/>
</dbReference>
<dbReference type="Pfam" id="PF25876">
    <property type="entry name" value="HH_MFP_RND"/>
    <property type="match status" value="1"/>
</dbReference>
<dbReference type="Gene3D" id="1.10.287.470">
    <property type="entry name" value="Helix hairpin bin"/>
    <property type="match status" value="1"/>
</dbReference>
<dbReference type="InterPro" id="IPR058625">
    <property type="entry name" value="MdtA-like_BSH"/>
</dbReference>
<dbReference type="PANTHER" id="PTHR30158:SF3">
    <property type="entry name" value="MULTIDRUG EFFLUX PUMP SUBUNIT ACRA-RELATED"/>
    <property type="match status" value="1"/>
</dbReference>
<evidence type="ECO:0000256" key="4">
    <source>
        <dbReference type="ARBA" id="ARBA00023054"/>
    </source>
</evidence>
<keyword evidence="6" id="KW-0732">Signal</keyword>
<evidence type="ECO:0000256" key="5">
    <source>
        <dbReference type="SAM" id="Coils"/>
    </source>
</evidence>
<organism evidence="11 12">
    <name type="scientific">Pseudomonas citronellolis</name>
    <dbReference type="NCBI Taxonomy" id="53408"/>
    <lineage>
        <taxon>Bacteria</taxon>
        <taxon>Pseudomonadati</taxon>
        <taxon>Pseudomonadota</taxon>
        <taxon>Gammaproteobacteria</taxon>
        <taxon>Pseudomonadales</taxon>
        <taxon>Pseudomonadaceae</taxon>
        <taxon>Pseudomonas</taxon>
    </lineage>
</organism>
<accession>A0A1A9KAW8</accession>
<dbReference type="PROSITE" id="PS51257">
    <property type="entry name" value="PROKAR_LIPOPROTEIN"/>
    <property type="match status" value="1"/>
</dbReference>
<keyword evidence="3" id="KW-0813">Transport</keyword>
<dbReference type="InterPro" id="IPR058626">
    <property type="entry name" value="MdtA-like_b-barrel"/>
</dbReference>
<feature type="chain" id="PRO_5008391571" evidence="6">
    <location>
        <begin position="21"/>
        <end position="375"/>
    </location>
</feature>
<dbReference type="Gene3D" id="2.40.30.170">
    <property type="match status" value="1"/>
</dbReference>
<evidence type="ECO:0000259" key="10">
    <source>
        <dbReference type="Pfam" id="PF25967"/>
    </source>
</evidence>
<dbReference type="EMBL" id="CP015878">
    <property type="protein sequence ID" value="ANI14672.1"/>
    <property type="molecule type" value="Genomic_DNA"/>
</dbReference>
<dbReference type="SUPFAM" id="SSF111369">
    <property type="entry name" value="HlyD-like secretion proteins"/>
    <property type="match status" value="1"/>
</dbReference>
<dbReference type="FunFam" id="2.40.420.20:FF:000001">
    <property type="entry name" value="Efflux RND transporter periplasmic adaptor subunit"/>
    <property type="match status" value="1"/>
</dbReference>
<feature type="domain" description="Multidrug resistance protein MdtA-like C-terminal permuted SH3" evidence="10">
    <location>
        <begin position="287"/>
        <end position="349"/>
    </location>
</feature>
<evidence type="ECO:0000313" key="12">
    <source>
        <dbReference type="Proteomes" id="UP000077748"/>
    </source>
</evidence>
<dbReference type="Pfam" id="PF25917">
    <property type="entry name" value="BSH_RND"/>
    <property type="match status" value="1"/>
</dbReference>
<evidence type="ECO:0000256" key="2">
    <source>
        <dbReference type="ARBA" id="ARBA00009477"/>
    </source>
</evidence>
<feature type="signal peptide" evidence="6">
    <location>
        <begin position="1"/>
        <end position="20"/>
    </location>
</feature>
<dbReference type="Gene3D" id="2.40.420.20">
    <property type="match status" value="1"/>
</dbReference>
<evidence type="ECO:0000256" key="3">
    <source>
        <dbReference type="ARBA" id="ARBA00022448"/>
    </source>
</evidence>
<dbReference type="InterPro" id="IPR058624">
    <property type="entry name" value="MdtA-like_HH"/>
</dbReference>
<dbReference type="Proteomes" id="UP000077748">
    <property type="component" value="Chromosome"/>
</dbReference>
<dbReference type="PANTHER" id="PTHR30158">
    <property type="entry name" value="ACRA/E-RELATED COMPONENT OF DRUG EFFLUX TRANSPORTER"/>
    <property type="match status" value="1"/>
</dbReference>
<reference evidence="11 12" key="1">
    <citation type="submission" date="2016-05" db="EMBL/GenBank/DDBJ databases">
        <title>Genome Sequence of Pseudomonas citronellolis Strain SJTE-3, an Estrogens and Persistent Organic Pollutants degradation strain.</title>
        <authorList>
            <person name="Liang R."/>
        </authorList>
    </citation>
    <scope>NUCLEOTIDE SEQUENCE [LARGE SCALE GENOMIC DNA]</scope>
    <source>
        <strain evidence="11 12">SJTE-3</strain>
    </source>
</reference>